<evidence type="ECO:0000313" key="2">
    <source>
        <dbReference type="EMBL" id="NAW50442.1"/>
    </source>
</evidence>
<evidence type="ECO:0000313" key="3">
    <source>
        <dbReference type="Proteomes" id="UP000553459"/>
    </source>
</evidence>
<dbReference type="EMBL" id="JAAABJ010000314">
    <property type="protein sequence ID" value="NAW50442.1"/>
    <property type="molecule type" value="Genomic_DNA"/>
</dbReference>
<protein>
    <submittedName>
        <fullName evidence="2">Uncharacterized protein</fullName>
    </submittedName>
</protein>
<comment type="caution">
    <text evidence="2">The sequence shown here is derived from an EMBL/GenBank/DDBJ whole genome shotgun (WGS) entry which is preliminary data.</text>
</comment>
<dbReference type="Proteomes" id="UP000553459">
    <property type="component" value="Unassembled WGS sequence"/>
</dbReference>
<dbReference type="RefSeq" id="WP_166518785.1">
    <property type="nucleotide sequence ID" value="NZ_JAAABJ010000314.1"/>
</dbReference>
<dbReference type="AlphaFoldDB" id="A0A845PQI0"/>
<feature type="coiled-coil region" evidence="1">
    <location>
        <begin position="85"/>
        <end position="142"/>
    </location>
</feature>
<organism evidence="2 3">
    <name type="scientific">Elizabethkingia argenteiflava</name>
    <dbReference type="NCBI Taxonomy" id="2681556"/>
    <lineage>
        <taxon>Bacteria</taxon>
        <taxon>Pseudomonadati</taxon>
        <taxon>Bacteroidota</taxon>
        <taxon>Flavobacteriia</taxon>
        <taxon>Flavobacteriales</taxon>
        <taxon>Weeksellaceae</taxon>
        <taxon>Elizabethkingia</taxon>
    </lineage>
</organism>
<accession>A0A845PQI0</accession>
<proteinExistence type="predicted"/>
<gene>
    <name evidence="2" type="ORF">GNY06_03245</name>
</gene>
<reference evidence="2 3" key="1">
    <citation type="submission" date="2019-11" db="EMBL/GenBank/DDBJ databases">
        <title>Characterization of Elizabethkingia argenteiflava sp. nov., isolated from inner surface of Soybean Pods.</title>
        <authorList>
            <person name="Mo S."/>
        </authorList>
    </citation>
    <scope>NUCLEOTIDE SEQUENCE [LARGE SCALE GENOMIC DNA]</scope>
    <source>
        <strain evidence="2 3">YB22</strain>
    </source>
</reference>
<name>A0A845PQI0_9FLAO</name>
<keyword evidence="3" id="KW-1185">Reference proteome</keyword>
<sequence length="149" mass="17133">MESIANRNNPFKAIVEQLPERRKFVFKMIQGNPGISSQDLSGMTLLPINEILPRVRELRDIFLVAEDGSKVNKFTNKNNTIYRTLNSVEERIDLINAEFVRLRDSKSKLESDYHLGLTLFTKEIVKKEIDKIKSKITSLEKILDVIQAA</sequence>
<keyword evidence="1" id="KW-0175">Coiled coil</keyword>
<evidence type="ECO:0000256" key="1">
    <source>
        <dbReference type="SAM" id="Coils"/>
    </source>
</evidence>